<gene>
    <name evidence="1" type="ORF">LCGC14_0136940</name>
</gene>
<protein>
    <recommendedName>
        <fullName evidence="2">DUF3010 domain-containing protein</fullName>
    </recommendedName>
</protein>
<dbReference type="EMBL" id="LAZR01000046">
    <property type="protein sequence ID" value="KKN99603.1"/>
    <property type="molecule type" value="Genomic_DNA"/>
</dbReference>
<proteinExistence type="predicted"/>
<reference evidence="1" key="1">
    <citation type="journal article" date="2015" name="Nature">
        <title>Complex archaea that bridge the gap between prokaryotes and eukaryotes.</title>
        <authorList>
            <person name="Spang A."/>
            <person name="Saw J.H."/>
            <person name="Jorgensen S.L."/>
            <person name="Zaremba-Niedzwiedzka K."/>
            <person name="Martijn J."/>
            <person name="Lind A.E."/>
            <person name="van Eijk R."/>
            <person name="Schleper C."/>
            <person name="Guy L."/>
            <person name="Ettema T.J."/>
        </authorList>
    </citation>
    <scope>NUCLEOTIDE SEQUENCE</scope>
</reference>
<name>A0A0F9Y4M2_9ZZZZ</name>
<comment type="caution">
    <text evidence="1">The sequence shown here is derived from an EMBL/GenBank/DDBJ whole genome shotgun (WGS) entry which is preliminary data.</text>
</comment>
<accession>A0A0F9Y4M2</accession>
<evidence type="ECO:0008006" key="2">
    <source>
        <dbReference type="Google" id="ProtNLM"/>
    </source>
</evidence>
<dbReference type="AlphaFoldDB" id="A0A0F9Y4M2"/>
<organism evidence="1">
    <name type="scientific">marine sediment metagenome</name>
    <dbReference type="NCBI Taxonomy" id="412755"/>
    <lineage>
        <taxon>unclassified sequences</taxon>
        <taxon>metagenomes</taxon>
        <taxon>ecological metagenomes</taxon>
    </lineage>
</organism>
<dbReference type="InterPro" id="IPR021378">
    <property type="entry name" value="DUF3010"/>
</dbReference>
<sequence>MKVCGVEINSNDVNVCLLSLTGDIFELPDFRSRRLTLTDINSTRELRYFQQTFAKLMHDYQVDKVVIRQRPMKGKFAGGAVGFKLEAAIELISELNVVLMSPTDIKESLKRNPVQIAYADTGLKVYQEVAFNTAFAFSMKDKYASDSE</sequence>
<evidence type="ECO:0000313" key="1">
    <source>
        <dbReference type="EMBL" id="KKN99603.1"/>
    </source>
</evidence>
<dbReference type="Pfam" id="PF11215">
    <property type="entry name" value="DUF3010"/>
    <property type="match status" value="1"/>
</dbReference>